<organism evidence="3 4">
    <name type="scientific">Palleronia sediminis</name>
    <dbReference type="NCBI Taxonomy" id="2547833"/>
    <lineage>
        <taxon>Bacteria</taxon>
        <taxon>Pseudomonadati</taxon>
        <taxon>Pseudomonadota</taxon>
        <taxon>Alphaproteobacteria</taxon>
        <taxon>Rhodobacterales</taxon>
        <taxon>Roseobacteraceae</taxon>
        <taxon>Palleronia</taxon>
    </lineage>
</organism>
<gene>
    <name evidence="3" type="ORF">E2L08_08805</name>
</gene>
<feature type="region of interest" description="Disordered" evidence="1">
    <location>
        <begin position="76"/>
        <end position="107"/>
    </location>
</feature>
<evidence type="ECO:0000256" key="2">
    <source>
        <dbReference type="SAM" id="Phobius"/>
    </source>
</evidence>
<reference evidence="3 4" key="1">
    <citation type="submission" date="2019-03" db="EMBL/GenBank/DDBJ databases">
        <title>Primorskyibacter sp. SS33 isolated from sediments.</title>
        <authorList>
            <person name="Xunke S."/>
        </authorList>
    </citation>
    <scope>NUCLEOTIDE SEQUENCE [LARGE SCALE GENOMIC DNA]</scope>
    <source>
        <strain evidence="3 4">SS33</strain>
    </source>
</reference>
<dbReference type="RefSeq" id="WP_133396704.1">
    <property type="nucleotide sequence ID" value="NZ_SNAA01000008.1"/>
</dbReference>
<sequence>MTPPAEPPFVDRRLYRRRRLMDAARLLPVLGAVLFALPVLNAAAPEGASTARTGLFLFAVWGGLVLVAGVLSRALAGPEGAPPGPQAAPDDRPPPPATAPRPAEPRC</sequence>
<keyword evidence="2" id="KW-1133">Transmembrane helix</keyword>
<name>A0A4R6AAD4_9RHOB</name>
<evidence type="ECO:0000313" key="3">
    <source>
        <dbReference type="EMBL" id="TDL79694.1"/>
    </source>
</evidence>
<keyword evidence="4" id="KW-1185">Reference proteome</keyword>
<proteinExistence type="predicted"/>
<keyword evidence="2" id="KW-0812">Transmembrane</keyword>
<dbReference type="Proteomes" id="UP000295701">
    <property type="component" value="Unassembled WGS sequence"/>
</dbReference>
<protein>
    <submittedName>
        <fullName evidence="3">Uncharacterized protein</fullName>
    </submittedName>
</protein>
<evidence type="ECO:0000313" key="4">
    <source>
        <dbReference type="Proteomes" id="UP000295701"/>
    </source>
</evidence>
<accession>A0A4R6AAD4</accession>
<dbReference type="EMBL" id="SNAA01000008">
    <property type="protein sequence ID" value="TDL79694.1"/>
    <property type="molecule type" value="Genomic_DNA"/>
</dbReference>
<comment type="caution">
    <text evidence="3">The sequence shown here is derived from an EMBL/GenBank/DDBJ whole genome shotgun (WGS) entry which is preliminary data.</text>
</comment>
<dbReference type="AlphaFoldDB" id="A0A4R6AAD4"/>
<feature type="transmembrane region" description="Helical" evidence="2">
    <location>
        <begin position="52"/>
        <end position="71"/>
    </location>
</feature>
<keyword evidence="2" id="KW-0472">Membrane</keyword>
<evidence type="ECO:0000256" key="1">
    <source>
        <dbReference type="SAM" id="MobiDB-lite"/>
    </source>
</evidence>